<evidence type="ECO:0000313" key="5">
    <source>
        <dbReference type="EMBL" id="CAB4842031.1"/>
    </source>
</evidence>
<evidence type="ECO:0000313" key="6">
    <source>
        <dbReference type="EMBL" id="CAB5055885.1"/>
    </source>
</evidence>
<dbReference type="PANTHER" id="PTHR43649">
    <property type="entry name" value="ARABINOSE-BINDING PROTEIN-RELATED"/>
    <property type="match status" value="1"/>
</dbReference>
<dbReference type="EMBL" id="CAEZYB010000181">
    <property type="protein sequence ID" value="CAB4715215.1"/>
    <property type="molecule type" value="Genomic_DNA"/>
</dbReference>
<dbReference type="EMBL" id="CAFBRB010000162">
    <property type="protein sequence ID" value="CAB5077384.1"/>
    <property type="molecule type" value="Genomic_DNA"/>
</dbReference>
<dbReference type="EMBL" id="CAEZWO010000029">
    <property type="protein sequence ID" value="CAB4655921.1"/>
    <property type="molecule type" value="Genomic_DNA"/>
</dbReference>
<name>A0A6J6R1T5_9ZZZZ</name>
<dbReference type="EMBL" id="CAFBQK010000171">
    <property type="protein sequence ID" value="CAB5055885.1"/>
    <property type="molecule type" value="Genomic_DNA"/>
</dbReference>
<proteinExistence type="predicted"/>
<dbReference type="EMBL" id="CAEZZR010000048">
    <property type="protein sequence ID" value="CAB4772679.1"/>
    <property type="molecule type" value="Genomic_DNA"/>
</dbReference>
<dbReference type="AlphaFoldDB" id="A0A6J6R1T5"/>
<sequence length="425" mass="45262">MQFKGNLQRSVILIGVLIASLSLTTACSSKDSGADKVLQVAYGSGGSDAQKTWDSIATAFTAENPGWKVEFQVQNDDLYETIGLKNLLTSGNPPDVYFEWAGARLNNKNNDGFAADITDLVKSTGLADQFGDGAFNATSIDGKIRMVPYTADVTNVIWYNKDIFAKLGITPPTTWSEMLADCAKIKASGVTPFGIGNKDLWVAGNWFGHVDSRVAGDSVYDQILSKNKPLNSPEFVKALQYVADLHTAGYVNASANSISDNEGYTLFYQGKVAMLPIGSWIISSQIQDAPKLNMGWFNLPAIEGGAGDQKSIMAVTTGFIVNAKSKKQEKAVEFLKMAFSPTMVDAWIKSGTTPVAKASAAGSLDALSQSMIDLLNSGATVVAPPDTGYDLKMADALNTATSEVLDGVKTPQQALDDAEAKVSKS</sequence>
<dbReference type="EMBL" id="CAFAZX010000023">
    <property type="protein sequence ID" value="CAB4842031.1"/>
    <property type="molecule type" value="Genomic_DNA"/>
</dbReference>
<organism evidence="2">
    <name type="scientific">freshwater metagenome</name>
    <dbReference type="NCBI Taxonomy" id="449393"/>
    <lineage>
        <taxon>unclassified sequences</taxon>
        <taxon>metagenomes</taxon>
        <taxon>ecological metagenomes</taxon>
    </lineage>
</organism>
<dbReference type="InterPro" id="IPR006059">
    <property type="entry name" value="SBP"/>
</dbReference>
<dbReference type="Gene3D" id="3.40.190.10">
    <property type="entry name" value="Periplasmic binding protein-like II"/>
    <property type="match status" value="2"/>
</dbReference>
<protein>
    <submittedName>
        <fullName evidence="2">Unannotated protein</fullName>
    </submittedName>
</protein>
<dbReference type="InterPro" id="IPR050490">
    <property type="entry name" value="Bact_solute-bd_prot1"/>
</dbReference>
<evidence type="ECO:0000313" key="1">
    <source>
        <dbReference type="EMBL" id="CAB4655921.1"/>
    </source>
</evidence>
<dbReference type="EMBL" id="CAFABI010000126">
    <property type="protein sequence ID" value="CAB4832057.1"/>
    <property type="molecule type" value="Genomic_DNA"/>
</dbReference>
<gene>
    <name evidence="1" type="ORF">UFOPK2254_00428</name>
    <name evidence="2" type="ORF">UFOPK2646_01182</name>
    <name evidence="3" type="ORF">UFOPK2907_00643</name>
    <name evidence="4" type="ORF">UFOPK3197_01008</name>
    <name evidence="5" type="ORF">UFOPK3241_00575</name>
    <name evidence="6" type="ORF">UFOPK4265_01123</name>
    <name evidence="7" type="ORF">UFOPK4401_01200</name>
</gene>
<evidence type="ECO:0000313" key="7">
    <source>
        <dbReference type="EMBL" id="CAB5077384.1"/>
    </source>
</evidence>
<dbReference type="PROSITE" id="PS51257">
    <property type="entry name" value="PROKAR_LIPOPROTEIN"/>
    <property type="match status" value="1"/>
</dbReference>
<evidence type="ECO:0000313" key="4">
    <source>
        <dbReference type="EMBL" id="CAB4832057.1"/>
    </source>
</evidence>
<accession>A0A6J6R1T5</accession>
<evidence type="ECO:0000313" key="2">
    <source>
        <dbReference type="EMBL" id="CAB4715215.1"/>
    </source>
</evidence>
<evidence type="ECO:0000313" key="3">
    <source>
        <dbReference type="EMBL" id="CAB4772679.1"/>
    </source>
</evidence>
<reference evidence="2" key="1">
    <citation type="submission" date="2020-05" db="EMBL/GenBank/DDBJ databases">
        <authorList>
            <person name="Chiriac C."/>
            <person name="Salcher M."/>
            <person name="Ghai R."/>
            <person name="Kavagutti S V."/>
        </authorList>
    </citation>
    <scope>NUCLEOTIDE SEQUENCE</scope>
</reference>
<dbReference type="SUPFAM" id="SSF53850">
    <property type="entry name" value="Periplasmic binding protein-like II"/>
    <property type="match status" value="1"/>
</dbReference>
<dbReference type="Pfam" id="PF01547">
    <property type="entry name" value="SBP_bac_1"/>
    <property type="match status" value="1"/>
</dbReference>